<comment type="caution">
    <text evidence="5">The sequence shown here is derived from an EMBL/GenBank/DDBJ whole genome shotgun (WGS) entry which is preliminary data.</text>
</comment>
<gene>
    <name evidence="5" type="ORF">ACFPH6_00815</name>
</gene>
<dbReference type="EC" id="1.2.1.-" evidence="5"/>
<keyword evidence="6" id="KW-1185">Reference proteome</keyword>
<dbReference type="InterPro" id="IPR029510">
    <property type="entry name" value="Ald_DH_CS_GLU"/>
</dbReference>
<dbReference type="GO" id="GO:0016491">
    <property type="term" value="F:oxidoreductase activity"/>
    <property type="evidence" value="ECO:0007669"/>
    <property type="project" value="UniProtKB-KW"/>
</dbReference>
<accession>A0ABV8YFZ8</accession>
<feature type="active site" evidence="2">
    <location>
        <position position="264"/>
    </location>
</feature>
<proteinExistence type="inferred from homology"/>
<evidence type="ECO:0000256" key="3">
    <source>
        <dbReference type="RuleBase" id="RU003345"/>
    </source>
</evidence>
<reference evidence="6" key="1">
    <citation type="journal article" date="2019" name="Int. J. Syst. Evol. Microbiol.">
        <title>The Global Catalogue of Microorganisms (GCM) 10K type strain sequencing project: providing services to taxonomists for standard genome sequencing and annotation.</title>
        <authorList>
            <consortium name="The Broad Institute Genomics Platform"/>
            <consortium name="The Broad Institute Genome Sequencing Center for Infectious Disease"/>
            <person name="Wu L."/>
            <person name="Ma J."/>
        </authorList>
    </citation>
    <scope>NUCLEOTIDE SEQUENCE [LARGE SCALE GENOMIC DNA]</scope>
    <source>
        <strain evidence="6">DT43</strain>
    </source>
</reference>
<evidence type="ECO:0000256" key="1">
    <source>
        <dbReference type="ARBA" id="ARBA00023002"/>
    </source>
</evidence>
<dbReference type="InterPro" id="IPR016162">
    <property type="entry name" value="Ald_DH_N"/>
</dbReference>
<evidence type="ECO:0000313" key="5">
    <source>
        <dbReference type="EMBL" id="MFC4463170.1"/>
    </source>
</evidence>
<dbReference type="CDD" id="cd07103">
    <property type="entry name" value="ALDH_F5_SSADH_GabD"/>
    <property type="match status" value="1"/>
</dbReference>
<dbReference type="PROSITE" id="PS00687">
    <property type="entry name" value="ALDEHYDE_DEHYDR_GLU"/>
    <property type="match status" value="1"/>
</dbReference>
<sequence>MTDTFTAPSVESEVLQSVPRGFLAHDWQPATGGRTFEVRNPATEEVIATVADCNAQDALSALDAAAAAADRWAFTSPRDRAAVLHRLTDSLIEHRERLARIITLEIGKTITEARGEVDYAASYFRWYAEEAVRHHARSTPSPDGKSHIVTVAEPVGPCLLITPWNVPLAMAARKAAAALAAGCTAVLKPAALTPLSSLVLGELAREAGAPPGVLTVITSSDPAAVTMPLLADPRLRKLSFTGSTPVGRLLLQQSGARVLRTSMELGGNAPFLVFDDADLDLAVREAMIAKMRLGGQSCVGANRFLVQEGIADAFAAAMAERMAATRVGPPDREDTGLGPLADHRAVDKVRHLVKDAVARGAVVIAEADIPDGPGHYAAPTVLDHVPADAAIMHEEVFGPVAAIHRFSTEAEAIAVANNTEHGLASYVMTSHIDRARRVAARLQAGMVGINRGLVSDVAAPFGGVKQSGLGREGGPEGLHEYQQLKYLSMPGFHA</sequence>
<feature type="domain" description="Aldehyde dehydrogenase" evidence="4">
    <location>
        <begin position="27"/>
        <end position="486"/>
    </location>
</feature>
<evidence type="ECO:0000313" key="6">
    <source>
        <dbReference type="Proteomes" id="UP001596012"/>
    </source>
</evidence>
<protein>
    <submittedName>
        <fullName evidence="5">NAD-dependent succinate-semialdehyde dehydrogenase</fullName>
        <ecNumber evidence="5">1.2.1.-</ecNumber>
    </submittedName>
</protein>
<dbReference type="InterPro" id="IPR015590">
    <property type="entry name" value="Aldehyde_DH_dom"/>
</dbReference>
<dbReference type="Gene3D" id="3.40.605.10">
    <property type="entry name" value="Aldehyde Dehydrogenase, Chain A, domain 1"/>
    <property type="match status" value="1"/>
</dbReference>
<keyword evidence="1 3" id="KW-0560">Oxidoreductase</keyword>
<dbReference type="SUPFAM" id="SSF53720">
    <property type="entry name" value="ALDH-like"/>
    <property type="match status" value="1"/>
</dbReference>
<organism evidence="5 6">
    <name type="scientific">Streptomyces xiangluensis</name>
    <dbReference type="NCBI Taxonomy" id="2665720"/>
    <lineage>
        <taxon>Bacteria</taxon>
        <taxon>Bacillati</taxon>
        <taxon>Actinomycetota</taxon>
        <taxon>Actinomycetes</taxon>
        <taxon>Kitasatosporales</taxon>
        <taxon>Streptomycetaceae</taxon>
        <taxon>Streptomyces</taxon>
    </lineage>
</organism>
<dbReference type="PANTHER" id="PTHR43353:SF5">
    <property type="entry name" value="SUCCINATE-SEMIALDEHYDE DEHYDROGENASE, MITOCHONDRIAL"/>
    <property type="match status" value="1"/>
</dbReference>
<dbReference type="EMBL" id="JBHSFG010000001">
    <property type="protein sequence ID" value="MFC4463170.1"/>
    <property type="molecule type" value="Genomic_DNA"/>
</dbReference>
<dbReference type="PANTHER" id="PTHR43353">
    <property type="entry name" value="SUCCINATE-SEMIALDEHYDE DEHYDROGENASE, MITOCHONDRIAL"/>
    <property type="match status" value="1"/>
</dbReference>
<dbReference type="Pfam" id="PF00171">
    <property type="entry name" value="Aldedh"/>
    <property type="match status" value="1"/>
</dbReference>
<dbReference type="Gene3D" id="3.40.309.10">
    <property type="entry name" value="Aldehyde Dehydrogenase, Chain A, domain 2"/>
    <property type="match status" value="1"/>
</dbReference>
<comment type="similarity">
    <text evidence="3">Belongs to the aldehyde dehydrogenase family.</text>
</comment>
<dbReference type="InterPro" id="IPR050740">
    <property type="entry name" value="Aldehyde_DH_Superfamily"/>
</dbReference>
<evidence type="ECO:0000256" key="2">
    <source>
        <dbReference type="PROSITE-ProRule" id="PRU10007"/>
    </source>
</evidence>
<name>A0ABV8YFZ8_9ACTN</name>
<dbReference type="RefSeq" id="WP_386336195.1">
    <property type="nucleotide sequence ID" value="NZ_JBHSFG010000001.1"/>
</dbReference>
<dbReference type="InterPro" id="IPR016163">
    <property type="entry name" value="Ald_DH_C"/>
</dbReference>
<evidence type="ECO:0000259" key="4">
    <source>
        <dbReference type="Pfam" id="PF00171"/>
    </source>
</evidence>
<dbReference type="Proteomes" id="UP001596012">
    <property type="component" value="Unassembled WGS sequence"/>
</dbReference>
<dbReference type="InterPro" id="IPR016161">
    <property type="entry name" value="Ald_DH/histidinol_DH"/>
</dbReference>